<evidence type="ECO:0000313" key="2">
    <source>
        <dbReference type="Proteomes" id="UP000465609"/>
    </source>
</evidence>
<dbReference type="InterPro" id="IPR011051">
    <property type="entry name" value="RmlC_Cupin_sf"/>
</dbReference>
<reference evidence="1 2" key="1">
    <citation type="journal article" date="2019" name="Emerg. Microbes Infect.">
        <title>Comprehensive subspecies identification of 175 nontuberculous mycobacteria species based on 7547 genomic profiles.</title>
        <authorList>
            <person name="Matsumoto Y."/>
            <person name="Kinjo T."/>
            <person name="Motooka D."/>
            <person name="Nabeya D."/>
            <person name="Jung N."/>
            <person name="Uechi K."/>
            <person name="Horii T."/>
            <person name="Iida T."/>
            <person name="Fujita J."/>
            <person name="Nakamura S."/>
        </authorList>
    </citation>
    <scope>NUCLEOTIDE SEQUENCE [LARGE SCALE GENOMIC DNA]</scope>
    <source>
        <strain evidence="1 2">JCM 15296</strain>
        <plasmid evidence="1">pJCM15296</plasmid>
    </source>
</reference>
<keyword evidence="1" id="KW-0614">Plasmid</keyword>
<dbReference type="EMBL" id="AP022578">
    <property type="protein sequence ID" value="BBX88201.1"/>
    <property type="molecule type" value="Genomic_DNA"/>
</dbReference>
<evidence type="ECO:0008006" key="3">
    <source>
        <dbReference type="Google" id="ProtNLM"/>
    </source>
</evidence>
<sequence length="172" mass="20035">MSATVSIPAARPWLPQLLSGQPHQVVGPTDKPYLKRWYLWPQNRWCNGYLHAFLRSDDDPEMHDHPWDFLTLILKGRYTEITPTTMVVRRAGAIAYRRATWRHRVELHTDRRDWTWQIFSDGRPTERPCYTLVITGPRRRPWGFWCANGQFIPWQQFGPGSCGASATGEAKS</sequence>
<dbReference type="SUPFAM" id="SSF51182">
    <property type="entry name" value="RmlC-like cupins"/>
    <property type="match status" value="1"/>
</dbReference>
<keyword evidence="2" id="KW-1185">Reference proteome</keyword>
<evidence type="ECO:0000313" key="1">
    <source>
        <dbReference type="EMBL" id="BBX88201.1"/>
    </source>
</evidence>
<proteinExistence type="predicted"/>
<accession>A0ABM7IN19</accession>
<protein>
    <recommendedName>
        <fullName evidence="3">Cupin</fullName>
    </recommendedName>
</protein>
<gene>
    <name evidence="1" type="ORF">MAUB_64020</name>
</gene>
<dbReference type="RefSeq" id="WP_138230784.1">
    <property type="nucleotide sequence ID" value="NZ_AP022578.1"/>
</dbReference>
<organism evidence="1 2">
    <name type="scientific">Mycolicibacterium aubagnense</name>
    <dbReference type="NCBI Taxonomy" id="319707"/>
    <lineage>
        <taxon>Bacteria</taxon>
        <taxon>Bacillati</taxon>
        <taxon>Actinomycetota</taxon>
        <taxon>Actinomycetes</taxon>
        <taxon>Mycobacteriales</taxon>
        <taxon>Mycobacteriaceae</taxon>
        <taxon>Mycolicibacterium</taxon>
    </lineage>
</organism>
<geneLocation type="plasmid" evidence="1 2">
    <name>pJCM15296</name>
</geneLocation>
<dbReference type="Proteomes" id="UP000465609">
    <property type="component" value="Plasmid pJCM15296"/>
</dbReference>
<name>A0ABM7IN19_9MYCO</name>